<organism evidence="2 3">
    <name type="scientific">Trifolium medium</name>
    <dbReference type="NCBI Taxonomy" id="97028"/>
    <lineage>
        <taxon>Eukaryota</taxon>
        <taxon>Viridiplantae</taxon>
        <taxon>Streptophyta</taxon>
        <taxon>Embryophyta</taxon>
        <taxon>Tracheophyta</taxon>
        <taxon>Spermatophyta</taxon>
        <taxon>Magnoliopsida</taxon>
        <taxon>eudicotyledons</taxon>
        <taxon>Gunneridae</taxon>
        <taxon>Pentapetalae</taxon>
        <taxon>rosids</taxon>
        <taxon>fabids</taxon>
        <taxon>Fabales</taxon>
        <taxon>Fabaceae</taxon>
        <taxon>Papilionoideae</taxon>
        <taxon>50 kb inversion clade</taxon>
        <taxon>NPAAA clade</taxon>
        <taxon>Hologalegina</taxon>
        <taxon>IRL clade</taxon>
        <taxon>Trifolieae</taxon>
        <taxon>Trifolium</taxon>
    </lineage>
</organism>
<dbReference type="AlphaFoldDB" id="A0A392SDD5"/>
<evidence type="ECO:0000313" key="3">
    <source>
        <dbReference type="Proteomes" id="UP000265520"/>
    </source>
</evidence>
<sequence length="41" mass="4650">PSIQPSAETETKEKEDMPPGTLLQEPRQEVHEPPIDDSHQQ</sequence>
<protein>
    <submittedName>
        <fullName evidence="2">Uncharacterized protein</fullName>
    </submittedName>
</protein>
<evidence type="ECO:0000256" key="1">
    <source>
        <dbReference type="SAM" id="MobiDB-lite"/>
    </source>
</evidence>
<feature type="non-terminal residue" evidence="2">
    <location>
        <position position="1"/>
    </location>
</feature>
<feature type="compositionally biased region" description="Basic and acidic residues" evidence="1">
    <location>
        <begin position="26"/>
        <end position="41"/>
    </location>
</feature>
<feature type="region of interest" description="Disordered" evidence="1">
    <location>
        <begin position="1"/>
        <end position="41"/>
    </location>
</feature>
<accession>A0A392SDD5</accession>
<dbReference type="EMBL" id="LXQA010360624">
    <property type="protein sequence ID" value="MCI46659.1"/>
    <property type="molecule type" value="Genomic_DNA"/>
</dbReference>
<proteinExistence type="predicted"/>
<dbReference type="Proteomes" id="UP000265520">
    <property type="component" value="Unassembled WGS sequence"/>
</dbReference>
<comment type="caution">
    <text evidence="2">The sequence shown here is derived from an EMBL/GenBank/DDBJ whole genome shotgun (WGS) entry which is preliminary data.</text>
</comment>
<reference evidence="2 3" key="1">
    <citation type="journal article" date="2018" name="Front. Plant Sci.">
        <title>Red Clover (Trifolium pratense) and Zigzag Clover (T. medium) - A Picture of Genomic Similarities and Differences.</title>
        <authorList>
            <person name="Dluhosova J."/>
            <person name="Istvanek J."/>
            <person name="Nedelnik J."/>
            <person name="Repkova J."/>
        </authorList>
    </citation>
    <scope>NUCLEOTIDE SEQUENCE [LARGE SCALE GENOMIC DNA]</scope>
    <source>
        <strain evidence="3">cv. 10/8</strain>
        <tissue evidence="2">Leaf</tissue>
    </source>
</reference>
<evidence type="ECO:0000313" key="2">
    <source>
        <dbReference type="EMBL" id="MCI46659.1"/>
    </source>
</evidence>
<keyword evidence="3" id="KW-1185">Reference proteome</keyword>
<name>A0A392SDD5_9FABA</name>